<dbReference type="RefSeq" id="WP_149386750.1">
    <property type="nucleotide sequence ID" value="NZ_VTRU01000001.1"/>
</dbReference>
<name>A0A5D8ZXH6_9FLAO</name>
<sequence length="265" mass="29232">MKKTITLAAIVIAAFSNAQTWNLTGNTGTDPAVNFLGTSDAKDLVIKTGNKERIQINSVGNIGIGTAPDPKRTLNLLGNATFVATDPTLDGYHFFSAGQNNIKDSDLMWLSYNNHQTNDVGILTLSAPPTPGNWSQPVFSVRANGKVLIGVNWNNLAQTGCADCNNYKLFVRQGIKTEKVKVEVAAENGWADYVFEDNYKLMDLKTLENYIKENKHLPEVPTTAEAIKEGIELKEMNILLLKKIEELTLHVIDLNKKIETLQNSK</sequence>
<dbReference type="Proteomes" id="UP000323884">
    <property type="component" value="Unassembled WGS sequence"/>
</dbReference>
<accession>A0A5D8ZXH6</accession>
<dbReference type="OrthoDB" id="658938at2"/>
<keyword evidence="2" id="KW-0614">Plasmid</keyword>
<organism evidence="2 3">
    <name type="scientific">Chryseobacterium panacisoli</name>
    <dbReference type="NCBI Taxonomy" id="1807141"/>
    <lineage>
        <taxon>Bacteria</taxon>
        <taxon>Pseudomonadati</taxon>
        <taxon>Bacteroidota</taxon>
        <taxon>Flavobacteriia</taxon>
        <taxon>Flavobacteriales</taxon>
        <taxon>Weeksellaceae</taxon>
        <taxon>Chryseobacterium group</taxon>
        <taxon>Chryseobacterium</taxon>
    </lineage>
</organism>
<protein>
    <recommendedName>
        <fullName evidence="4">Cell wall anchor protein</fullName>
    </recommendedName>
</protein>
<comment type="caution">
    <text evidence="2">The sequence shown here is derived from an EMBL/GenBank/DDBJ whole genome shotgun (WGS) entry which is preliminary data.</text>
</comment>
<gene>
    <name evidence="2" type="ORF">FW781_06975</name>
</gene>
<evidence type="ECO:0008006" key="4">
    <source>
        <dbReference type="Google" id="ProtNLM"/>
    </source>
</evidence>
<keyword evidence="3" id="KW-1185">Reference proteome</keyword>
<keyword evidence="1" id="KW-0732">Signal</keyword>
<feature type="signal peptide" evidence="1">
    <location>
        <begin position="1"/>
        <end position="18"/>
    </location>
</feature>
<evidence type="ECO:0000313" key="3">
    <source>
        <dbReference type="Proteomes" id="UP000323884"/>
    </source>
</evidence>
<evidence type="ECO:0000313" key="2">
    <source>
        <dbReference type="EMBL" id="TZF99665.1"/>
    </source>
</evidence>
<evidence type="ECO:0000256" key="1">
    <source>
        <dbReference type="SAM" id="SignalP"/>
    </source>
</evidence>
<dbReference type="AlphaFoldDB" id="A0A5D8ZXH6"/>
<dbReference type="EMBL" id="VTRU01000001">
    <property type="protein sequence ID" value="TZF99665.1"/>
    <property type="molecule type" value="Genomic_DNA"/>
</dbReference>
<feature type="chain" id="PRO_5023025255" description="Cell wall anchor protein" evidence="1">
    <location>
        <begin position="19"/>
        <end position="265"/>
    </location>
</feature>
<geneLocation type="plasmid" evidence="2">
    <name>unnamed1</name>
</geneLocation>
<proteinExistence type="predicted"/>
<reference evidence="2 3" key="1">
    <citation type="submission" date="2019-08" db="EMBL/GenBank/DDBJ databases">
        <title>Draft genome sequence of Chryseobacterium sp. Gsoil 183.</title>
        <authorList>
            <person name="Im W.-T."/>
        </authorList>
    </citation>
    <scope>NUCLEOTIDE SEQUENCE [LARGE SCALE GENOMIC DNA]</scope>
    <source>
        <strain evidence="2 3">Gsoil 183</strain>
        <plasmid evidence="2">unnamed1</plasmid>
    </source>
</reference>